<evidence type="ECO:0000256" key="9">
    <source>
        <dbReference type="ARBA" id="ARBA00022741"/>
    </source>
</evidence>
<dbReference type="InterPro" id="IPR025287">
    <property type="entry name" value="WAK_GUB"/>
</dbReference>
<dbReference type="PANTHER" id="PTHR46008:SF20">
    <property type="entry name" value="PROTEIN KINASE DOMAIN-CONTAINING PROTEIN"/>
    <property type="match status" value="1"/>
</dbReference>
<reference evidence="23" key="1">
    <citation type="submission" date="2020-09" db="EMBL/GenBank/DDBJ databases">
        <title>Genome-Enabled Discovery of Anthraquinone Biosynthesis in Senna tora.</title>
        <authorList>
            <person name="Kang S.-H."/>
            <person name="Pandey R.P."/>
            <person name="Lee C.-M."/>
            <person name="Sim J.-S."/>
            <person name="Jeong J.-T."/>
            <person name="Choi B.-S."/>
            <person name="Jung M."/>
            <person name="Ginzburg D."/>
            <person name="Zhao K."/>
            <person name="Won S.Y."/>
            <person name="Oh T.-J."/>
            <person name="Yu Y."/>
            <person name="Kim N.-H."/>
            <person name="Lee O.R."/>
            <person name="Lee T.-H."/>
            <person name="Bashyal P."/>
            <person name="Kim T.-S."/>
            <person name="Lee W.-H."/>
            <person name="Kawkins C."/>
            <person name="Kim C.-K."/>
            <person name="Kim J.S."/>
            <person name="Ahn B.O."/>
            <person name="Rhee S.Y."/>
            <person name="Sohng J.K."/>
        </authorList>
    </citation>
    <scope>NUCLEOTIDE SEQUENCE</scope>
    <source>
        <tissue evidence="23">Leaf</tissue>
    </source>
</reference>
<protein>
    <recommendedName>
        <fullName evidence="2">non-specific serine/threonine protein kinase</fullName>
        <ecNumber evidence="2">2.7.11.1</ecNumber>
    </recommendedName>
</protein>
<evidence type="ECO:0000256" key="6">
    <source>
        <dbReference type="ARBA" id="ARBA00022679"/>
    </source>
</evidence>
<dbReference type="GO" id="GO:0005524">
    <property type="term" value="F:ATP binding"/>
    <property type="evidence" value="ECO:0007669"/>
    <property type="project" value="UniProtKB-UniRule"/>
</dbReference>
<evidence type="ECO:0000256" key="14">
    <source>
        <dbReference type="ARBA" id="ARBA00023170"/>
    </source>
</evidence>
<evidence type="ECO:0000256" key="16">
    <source>
        <dbReference type="ARBA" id="ARBA00047899"/>
    </source>
</evidence>
<evidence type="ECO:0000256" key="15">
    <source>
        <dbReference type="ARBA" id="ARBA00023180"/>
    </source>
</evidence>
<feature type="transmembrane region" description="Helical" evidence="20">
    <location>
        <begin position="256"/>
        <end position="277"/>
    </location>
</feature>
<dbReference type="GO" id="GO:0005886">
    <property type="term" value="C:plasma membrane"/>
    <property type="evidence" value="ECO:0007669"/>
    <property type="project" value="UniProtKB-SubCell"/>
</dbReference>
<dbReference type="InterPro" id="IPR017441">
    <property type="entry name" value="Protein_kinase_ATP_BS"/>
</dbReference>
<evidence type="ECO:0000256" key="20">
    <source>
        <dbReference type="SAM" id="Phobius"/>
    </source>
</evidence>
<keyword evidence="11 18" id="KW-0067">ATP-binding</keyword>
<keyword evidence="4" id="KW-0723">Serine/threonine-protein kinase</keyword>
<proteinExistence type="predicted"/>
<evidence type="ECO:0000256" key="13">
    <source>
        <dbReference type="ARBA" id="ARBA00023136"/>
    </source>
</evidence>
<feature type="chain" id="PRO_5032410070" description="non-specific serine/threonine protein kinase" evidence="21">
    <location>
        <begin position="18"/>
        <end position="741"/>
    </location>
</feature>
<dbReference type="SUPFAM" id="SSF56112">
    <property type="entry name" value="Protein kinase-like (PK-like)"/>
    <property type="match status" value="1"/>
</dbReference>
<dbReference type="Pfam" id="PF14380">
    <property type="entry name" value="WAK_assoc"/>
    <property type="match status" value="1"/>
</dbReference>
<dbReference type="FunFam" id="3.30.200.20:FF:000214">
    <property type="entry name" value="WAK1-OsWAK receptor-like cytoplasmic kinase (OsWAK-RLCK)"/>
    <property type="match status" value="1"/>
</dbReference>
<evidence type="ECO:0000256" key="21">
    <source>
        <dbReference type="SAM" id="SignalP"/>
    </source>
</evidence>
<keyword evidence="14 23" id="KW-0675">Receptor</keyword>
<feature type="binding site" evidence="18">
    <location>
        <position position="361"/>
    </location>
    <ligand>
        <name>ATP</name>
        <dbReference type="ChEBI" id="CHEBI:30616"/>
    </ligand>
</feature>
<evidence type="ECO:0000256" key="3">
    <source>
        <dbReference type="ARBA" id="ARBA00022475"/>
    </source>
</evidence>
<keyword evidence="6" id="KW-0808">Transferase</keyword>
<feature type="domain" description="Protein kinase" evidence="22">
    <location>
        <begin position="333"/>
        <end position="609"/>
    </location>
</feature>
<gene>
    <name evidence="23" type="ORF">G2W53_025356</name>
</gene>
<dbReference type="PROSITE" id="PS50011">
    <property type="entry name" value="PROTEIN_KINASE_DOM"/>
    <property type="match status" value="1"/>
</dbReference>
<evidence type="ECO:0000256" key="17">
    <source>
        <dbReference type="ARBA" id="ARBA00048679"/>
    </source>
</evidence>
<comment type="catalytic activity">
    <reaction evidence="16">
        <text>L-threonyl-[protein] + ATP = O-phospho-L-threonyl-[protein] + ADP + H(+)</text>
        <dbReference type="Rhea" id="RHEA:46608"/>
        <dbReference type="Rhea" id="RHEA-COMP:11060"/>
        <dbReference type="Rhea" id="RHEA-COMP:11605"/>
        <dbReference type="ChEBI" id="CHEBI:15378"/>
        <dbReference type="ChEBI" id="CHEBI:30013"/>
        <dbReference type="ChEBI" id="CHEBI:30616"/>
        <dbReference type="ChEBI" id="CHEBI:61977"/>
        <dbReference type="ChEBI" id="CHEBI:456216"/>
        <dbReference type="EC" id="2.7.11.1"/>
    </reaction>
</comment>
<dbReference type="GO" id="GO:0030247">
    <property type="term" value="F:polysaccharide binding"/>
    <property type="evidence" value="ECO:0007669"/>
    <property type="project" value="InterPro"/>
</dbReference>
<evidence type="ECO:0000256" key="10">
    <source>
        <dbReference type="ARBA" id="ARBA00022777"/>
    </source>
</evidence>
<evidence type="ECO:0000256" key="12">
    <source>
        <dbReference type="ARBA" id="ARBA00022989"/>
    </source>
</evidence>
<keyword evidence="9 18" id="KW-0547">Nucleotide-binding</keyword>
<dbReference type="Pfam" id="PF13947">
    <property type="entry name" value="GUB_WAK_bind"/>
    <property type="match status" value="1"/>
</dbReference>
<keyword evidence="15" id="KW-0325">Glycoprotein</keyword>
<dbReference type="InterPro" id="IPR011009">
    <property type="entry name" value="Kinase-like_dom_sf"/>
</dbReference>
<evidence type="ECO:0000256" key="2">
    <source>
        <dbReference type="ARBA" id="ARBA00012513"/>
    </source>
</evidence>
<organism evidence="23 24">
    <name type="scientific">Senna tora</name>
    <dbReference type="NCBI Taxonomy" id="362788"/>
    <lineage>
        <taxon>Eukaryota</taxon>
        <taxon>Viridiplantae</taxon>
        <taxon>Streptophyta</taxon>
        <taxon>Embryophyta</taxon>
        <taxon>Tracheophyta</taxon>
        <taxon>Spermatophyta</taxon>
        <taxon>Magnoliopsida</taxon>
        <taxon>eudicotyledons</taxon>
        <taxon>Gunneridae</taxon>
        <taxon>Pentapetalae</taxon>
        <taxon>rosids</taxon>
        <taxon>fabids</taxon>
        <taxon>Fabales</taxon>
        <taxon>Fabaceae</taxon>
        <taxon>Caesalpinioideae</taxon>
        <taxon>Cassia clade</taxon>
        <taxon>Senna</taxon>
    </lineage>
</organism>
<dbReference type="GO" id="GO:0004674">
    <property type="term" value="F:protein serine/threonine kinase activity"/>
    <property type="evidence" value="ECO:0007669"/>
    <property type="project" value="UniProtKB-KW"/>
</dbReference>
<dbReference type="InterPro" id="IPR008271">
    <property type="entry name" value="Ser/Thr_kinase_AS"/>
</dbReference>
<dbReference type="FunFam" id="1.10.510.10:FF:000161">
    <property type="entry name" value="Wall-associated receptor kinase-like 20"/>
    <property type="match status" value="1"/>
</dbReference>
<name>A0A834TF40_9FABA</name>
<dbReference type="Gene3D" id="1.10.510.10">
    <property type="entry name" value="Transferase(Phosphotransferase) domain 1"/>
    <property type="match status" value="1"/>
</dbReference>
<feature type="signal peptide" evidence="21">
    <location>
        <begin position="1"/>
        <end position="17"/>
    </location>
</feature>
<dbReference type="PANTHER" id="PTHR46008">
    <property type="entry name" value="LEAF RUST 10 DISEASE-RESISTANCE LOCUS RECEPTOR-LIKE PROTEIN KINASE-LIKE 1.4"/>
    <property type="match status" value="1"/>
</dbReference>
<comment type="catalytic activity">
    <reaction evidence="17">
        <text>L-seryl-[protein] + ATP = O-phospho-L-seryl-[protein] + ADP + H(+)</text>
        <dbReference type="Rhea" id="RHEA:17989"/>
        <dbReference type="Rhea" id="RHEA-COMP:9863"/>
        <dbReference type="Rhea" id="RHEA-COMP:11604"/>
        <dbReference type="ChEBI" id="CHEBI:15378"/>
        <dbReference type="ChEBI" id="CHEBI:29999"/>
        <dbReference type="ChEBI" id="CHEBI:30616"/>
        <dbReference type="ChEBI" id="CHEBI:83421"/>
        <dbReference type="ChEBI" id="CHEBI:456216"/>
        <dbReference type="EC" id="2.7.11.1"/>
    </reaction>
</comment>
<evidence type="ECO:0000256" key="19">
    <source>
        <dbReference type="SAM" id="MobiDB-lite"/>
    </source>
</evidence>
<keyword evidence="12 20" id="KW-1133">Transmembrane helix</keyword>
<keyword evidence="10 23" id="KW-0418">Kinase</keyword>
<evidence type="ECO:0000256" key="7">
    <source>
        <dbReference type="ARBA" id="ARBA00022692"/>
    </source>
</evidence>
<dbReference type="InterPro" id="IPR001245">
    <property type="entry name" value="Ser-Thr/Tyr_kinase_cat_dom"/>
</dbReference>
<dbReference type="AlphaFoldDB" id="A0A834TF40"/>
<dbReference type="EC" id="2.7.11.1" evidence="2"/>
<evidence type="ECO:0000259" key="22">
    <source>
        <dbReference type="PROSITE" id="PS50011"/>
    </source>
</evidence>
<accession>A0A834TF40</accession>
<evidence type="ECO:0000256" key="8">
    <source>
        <dbReference type="ARBA" id="ARBA00022729"/>
    </source>
</evidence>
<keyword evidence="3" id="KW-1003">Cell membrane</keyword>
<keyword evidence="7 20" id="KW-0812">Transmembrane</keyword>
<dbReference type="PROSITE" id="PS00108">
    <property type="entry name" value="PROTEIN_KINASE_ST"/>
    <property type="match status" value="1"/>
</dbReference>
<evidence type="ECO:0000256" key="4">
    <source>
        <dbReference type="ARBA" id="ARBA00022527"/>
    </source>
</evidence>
<evidence type="ECO:0000313" key="23">
    <source>
        <dbReference type="EMBL" id="KAF7819901.1"/>
    </source>
</evidence>
<evidence type="ECO:0000256" key="1">
    <source>
        <dbReference type="ARBA" id="ARBA00004251"/>
    </source>
</evidence>
<sequence length="741" mass="83816">MFITIIILLHLANLILCINPKFEACAPQSCDGYGPIIKYPFWIPHKQSAFCGRPHFEIFCNHKKPILKVSNQDFVVQSISNSNLSIVVTNKLAVYQGKCPDPMYYSSIIKTPFIYSSENSNMSFFYNCTRKPKDYPNYEVGCVKDTTHHSFAVFHKEALVGYKNYIHKCQLVIDVPVHVHGISNFTSLMRMNYTEVLKMGFILKWTSPPEENDHCQLCEKSGGRCGGFDNYKFLCFCKDKTHLKSCGDGVSVRNKVIVGVSVFAFTVIVMSIGFGLYKRRQTKRSYAKSYITQSSSYTTSYDSSVVQIDEHGSKYLGAHVFTYSELEEATNHFDASKELGDGGFGTVYYGKLLDGRCVAVKRLYENNYKRVEQFQNEVAILTRLRHQNLVALYGCTSRHSRELLLVYEYIPNGTVADHLHGPRAASPTPLPWNIRLNIAIETASALAYLHASDIIHRDVKTNNILLDDHFCVKVADFGLSRLFPNDVTHISTAPQGTPGYVDPEYHECYQLTDKSDVYSFGVVLIELLSSMPAVDITRHRHEINLATMAINKIHSRKLEELVDPRLGFERDYKVRKEVSAVGELAFQCLQSVKDMRPCMREVVEVLRDIESDGKSKRIVAEVMDICEDDVVLLKNNDDLPPPEASPDSNVRSARLTSKIESELPRLARLTLWYCMGSVLLYKGIASPNQHHPSLPSTVLPSPRNPYSNPNPAIEVKTEIRIQVTEDEREAAWGYVVACSWA</sequence>
<dbReference type="InterPro" id="IPR000719">
    <property type="entry name" value="Prot_kinase_dom"/>
</dbReference>
<dbReference type="SMART" id="SM00220">
    <property type="entry name" value="S_TKc"/>
    <property type="match status" value="1"/>
</dbReference>
<keyword evidence="8 21" id="KW-0732">Signal</keyword>
<dbReference type="Gene3D" id="3.30.200.20">
    <property type="entry name" value="Phosphorylase Kinase, domain 1"/>
    <property type="match status" value="1"/>
</dbReference>
<evidence type="ECO:0000256" key="18">
    <source>
        <dbReference type="PROSITE-ProRule" id="PRU10141"/>
    </source>
</evidence>
<dbReference type="InterPro" id="IPR032872">
    <property type="entry name" value="WAK_assoc_C"/>
</dbReference>
<evidence type="ECO:0000256" key="5">
    <source>
        <dbReference type="ARBA" id="ARBA00022553"/>
    </source>
</evidence>
<dbReference type="PROSITE" id="PS00107">
    <property type="entry name" value="PROTEIN_KINASE_ATP"/>
    <property type="match status" value="1"/>
</dbReference>
<comment type="caution">
    <text evidence="23">The sequence shown here is derived from an EMBL/GenBank/DDBJ whole genome shotgun (WGS) entry which is preliminary data.</text>
</comment>
<keyword evidence="24" id="KW-1185">Reference proteome</keyword>
<comment type="subcellular location">
    <subcellularLocation>
        <location evidence="1">Cell membrane</location>
        <topology evidence="1">Single-pass type I membrane protein</topology>
    </subcellularLocation>
</comment>
<dbReference type="Pfam" id="PF07714">
    <property type="entry name" value="PK_Tyr_Ser-Thr"/>
    <property type="match status" value="1"/>
</dbReference>
<evidence type="ECO:0000256" key="11">
    <source>
        <dbReference type="ARBA" id="ARBA00022840"/>
    </source>
</evidence>
<keyword evidence="5" id="KW-0597">Phosphoprotein</keyword>
<feature type="compositionally biased region" description="Low complexity" evidence="19">
    <location>
        <begin position="700"/>
        <end position="711"/>
    </location>
</feature>
<evidence type="ECO:0000313" key="24">
    <source>
        <dbReference type="Proteomes" id="UP000634136"/>
    </source>
</evidence>
<dbReference type="OrthoDB" id="4062651at2759"/>
<dbReference type="Proteomes" id="UP000634136">
    <property type="component" value="Unassembled WGS sequence"/>
</dbReference>
<keyword evidence="13 20" id="KW-0472">Membrane</keyword>
<feature type="region of interest" description="Disordered" evidence="19">
    <location>
        <begin position="691"/>
        <end position="711"/>
    </location>
</feature>
<dbReference type="EMBL" id="JAAIUW010000008">
    <property type="protein sequence ID" value="KAF7819901.1"/>
    <property type="molecule type" value="Genomic_DNA"/>
</dbReference>